<organism evidence="2 3">
    <name type="scientific">Allacma fusca</name>
    <dbReference type="NCBI Taxonomy" id="39272"/>
    <lineage>
        <taxon>Eukaryota</taxon>
        <taxon>Metazoa</taxon>
        <taxon>Ecdysozoa</taxon>
        <taxon>Arthropoda</taxon>
        <taxon>Hexapoda</taxon>
        <taxon>Collembola</taxon>
        <taxon>Symphypleona</taxon>
        <taxon>Sminthuridae</taxon>
        <taxon>Allacma</taxon>
    </lineage>
</organism>
<gene>
    <name evidence="2" type="ORF">AFUS01_LOCUS38207</name>
</gene>
<evidence type="ECO:0000313" key="3">
    <source>
        <dbReference type="Proteomes" id="UP000708208"/>
    </source>
</evidence>
<dbReference type="Proteomes" id="UP000708208">
    <property type="component" value="Unassembled WGS sequence"/>
</dbReference>
<feature type="non-terminal residue" evidence="2">
    <location>
        <position position="1"/>
    </location>
</feature>
<name>A0A8J2PUA3_9HEXA</name>
<dbReference type="EMBL" id="CAJVCH010546899">
    <property type="protein sequence ID" value="CAG7828266.1"/>
    <property type="molecule type" value="Genomic_DNA"/>
</dbReference>
<sequence length="60" mass="6679">MLLNILIFSILLSRVTYFAQSEPLQFSALSEQDDGDNLRGLHGDQLAVPQYMPAINTLKA</sequence>
<keyword evidence="1" id="KW-0732">Signal</keyword>
<accession>A0A8J2PUA3</accession>
<reference evidence="2" key="1">
    <citation type="submission" date="2021-06" db="EMBL/GenBank/DDBJ databases">
        <authorList>
            <person name="Hodson N. C."/>
            <person name="Mongue J. A."/>
            <person name="Jaron S. K."/>
        </authorList>
    </citation>
    <scope>NUCLEOTIDE SEQUENCE</scope>
</reference>
<proteinExistence type="predicted"/>
<feature type="signal peptide" evidence="1">
    <location>
        <begin position="1"/>
        <end position="21"/>
    </location>
</feature>
<comment type="caution">
    <text evidence="2">The sequence shown here is derived from an EMBL/GenBank/DDBJ whole genome shotgun (WGS) entry which is preliminary data.</text>
</comment>
<evidence type="ECO:0000256" key="1">
    <source>
        <dbReference type="SAM" id="SignalP"/>
    </source>
</evidence>
<feature type="chain" id="PRO_5035278113" evidence="1">
    <location>
        <begin position="22"/>
        <end position="60"/>
    </location>
</feature>
<dbReference type="AlphaFoldDB" id="A0A8J2PUA3"/>
<keyword evidence="3" id="KW-1185">Reference proteome</keyword>
<protein>
    <submittedName>
        <fullName evidence="2">Uncharacterized protein</fullName>
    </submittedName>
</protein>
<evidence type="ECO:0000313" key="2">
    <source>
        <dbReference type="EMBL" id="CAG7828266.1"/>
    </source>
</evidence>